<accession>A0A553I4H7</accession>
<keyword evidence="3" id="KW-1185">Reference proteome</keyword>
<feature type="compositionally biased region" description="Polar residues" evidence="1">
    <location>
        <begin position="346"/>
        <end position="355"/>
    </location>
</feature>
<protein>
    <recommendedName>
        <fullName evidence="4">SprT-like domain-containing protein</fullName>
    </recommendedName>
</protein>
<feature type="compositionally biased region" description="Basic and acidic residues" evidence="1">
    <location>
        <begin position="408"/>
        <end position="429"/>
    </location>
</feature>
<dbReference type="OrthoDB" id="5236983at2759"/>
<dbReference type="EMBL" id="VFLP01000018">
    <property type="protein sequence ID" value="TRX95102.1"/>
    <property type="molecule type" value="Genomic_DNA"/>
</dbReference>
<feature type="compositionally biased region" description="Acidic residues" evidence="1">
    <location>
        <begin position="398"/>
        <end position="407"/>
    </location>
</feature>
<feature type="region of interest" description="Disordered" evidence="1">
    <location>
        <begin position="345"/>
        <end position="448"/>
    </location>
</feature>
<dbReference type="AlphaFoldDB" id="A0A553I4H7"/>
<evidence type="ECO:0000313" key="2">
    <source>
        <dbReference type="EMBL" id="TRX95102.1"/>
    </source>
</evidence>
<feature type="compositionally biased region" description="Basic and acidic residues" evidence="1">
    <location>
        <begin position="356"/>
        <end position="379"/>
    </location>
</feature>
<gene>
    <name evidence="2" type="ORF">FHL15_004187</name>
</gene>
<feature type="region of interest" description="Disordered" evidence="1">
    <location>
        <begin position="538"/>
        <end position="579"/>
    </location>
</feature>
<comment type="caution">
    <text evidence="2">The sequence shown here is derived from an EMBL/GenBank/DDBJ whole genome shotgun (WGS) entry which is preliminary data.</text>
</comment>
<feature type="compositionally biased region" description="Low complexity" evidence="1">
    <location>
        <begin position="567"/>
        <end position="579"/>
    </location>
</feature>
<dbReference type="Proteomes" id="UP000319160">
    <property type="component" value="Unassembled WGS sequence"/>
</dbReference>
<feature type="compositionally biased region" description="Basic and acidic residues" evidence="1">
    <location>
        <begin position="438"/>
        <end position="448"/>
    </location>
</feature>
<evidence type="ECO:0000256" key="1">
    <source>
        <dbReference type="SAM" id="MobiDB-lite"/>
    </source>
</evidence>
<evidence type="ECO:0000313" key="3">
    <source>
        <dbReference type="Proteomes" id="UP000319160"/>
    </source>
</evidence>
<proteinExistence type="predicted"/>
<sequence length="579" mass="66303">MADSLIVKLKNAIDAYALQAPDKVEEKQDSPWKHAKKATKDSKEAAKKVAMQVAKRMTKPVLNLIFVQPTVLHPRQHPEWPGYTGTGTKLDFRLQTQVYESRCLVENTIACFYPTTDHLNLTPTQLEARSKIISLFEKLKDSKEPIGRGELSEFMRLFDDFFFFGAMTNKCPRRVFLCVWLKEDLFAKHYVNAFFEPIMPWGFTRDRYVRGYGPTSEIHIAGSTFYIDPAPLWFLVQTLIHEMVHAYVHVFLCQCPTCRRDSNNTCGPTGHGQTFLMLIDCIDQTLRSWGVGLSGLVNEKVSYLCAAGAACPQATEHDWKGCRWFRCDELMNLYEKEKRLIEMRSLSRNNEPSSQLEEKRELESVNEAKDNEQEKKGQDLADMNEAEDEKQAKHEQDQEQDLPDVVETEDKKQEDVIEVKDKQQEKQEQDPTDVIEGNDTKKEKLEQDRTEVNKLRLIEEREPGTQVYMTAAQAGATKVEQAMLDRTCDIVQELIAKMPAKPSEKSSTNLNLPEAQRQMDDGNVWMVVDSPPRDCQFFTSQPRLPWPTSGNLPWPRTEDEVNPAPSPAATVTTAQQKED</sequence>
<organism evidence="2 3">
    <name type="scientific">Xylaria flabelliformis</name>
    <dbReference type="NCBI Taxonomy" id="2512241"/>
    <lineage>
        <taxon>Eukaryota</taxon>
        <taxon>Fungi</taxon>
        <taxon>Dikarya</taxon>
        <taxon>Ascomycota</taxon>
        <taxon>Pezizomycotina</taxon>
        <taxon>Sordariomycetes</taxon>
        <taxon>Xylariomycetidae</taxon>
        <taxon>Xylariales</taxon>
        <taxon>Xylariaceae</taxon>
        <taxon>Xylaria</taxon>
    </lineage>
</organism>
<evidence type="ECO:0008006" key="4">
    <source>
        <dbReference type="Google" id="ProtNLM"/>
    </source>
</evidence>
<name>A0A553I4H7_9PEZI</name>
<reference evidence="3" key="1">
    <citation type="submission" date="2019-06" db="EMBL/GenBank/DDBJ databases">
        <title>Draft genome sequence of the griseofulvin-producing fungus Xylaria cubensis strain G536.</title>
        <authorList>
            <person name="Mead M.E."/>
            <person name="Raja H.A."/>
            <person name="Steenwyk J.L."/>
            <person name="Knowles S.L."/>
            <person name="Oberlies N.H."/>
            <person name="Rokas A."/>
        </authorList>
    </citation>
    <scope>NUCLEOTIDE SEQUENCE [LARGE SCALE GENOMIC DNA]</scope>
    <source>
        <strain evidence="3">G536</strain>
    </source>
</reference>